<reference evidence="10" key="1">
    <citation type="submission" date="2016-10" db="EMBL/GenBank/DDBJ databases">
        <authorList>
            <person name="Varghese N."/>
            <person name="Submissions S."/>
        </authorList>
    </citation>
    <scope>NUCLEOTIDE SEQUENCE [LARGE SCALE GENOMIC DNA]</scope>
    <source>
        <strain evidence="10">M83</strain>
    </source>
</reference>
<feature type="transmembrane region" description="Helical" evidence="6">
    <location>
        <begin position="870"/>
        <end position="889"/>
    </location>
</feature>
<evidence type="ECO:0000313" key="10">
    <source>
        <dbReference type="Proteomes" id="UP000187651"/>
    </source>
</evidence>
<accession>A0A1G9VNG8</accession>
<feature type="domain" description="MacB-like periplasmic core" evidence="8">
    <location>
        <begin position="544"/>
        <end position="737"/>
    </location>
</feature>
<evidence type="ECO:0000256" key="6">
    <source>
        <dbReference type="SAM" id="Phobius"/>
    </source>
</evidence>
<keyword evidence="10" id="KW-1185">Reference proteome</keyword>
<evidence type="ECO:0000256" key="2">
    <source>
        <dbReference type="ARBA" id="ARBA00022475"/>
    </source>
</evidence>
<dbReference type="Pfam" id="PF12704">
    <property type="entry name" value="MacB_PCD"/>
    <property type="match status" value="1"/>
</dbReference>
<gene>
    <name evidence="9" type="ORF">SAMN05216544_1022</name>
</gene>
<feature type="domain" description="ABC3 transporter permease C-terminal" evidence="7">
    <location>
        <begin position="377"/>
        <end position="488"/>
    </location>
</feature>
<feature type="transmembrane region" description="Helical" evidence="6">
    <location>
        <begin position="543"/>
        <end position="563"/>
    </location>
</feature>
<feature type="transmembrane region" description="Helical" evidence="6">
    <location>
        <begin position="20"/>
        <end position="39"/>
    </location>
</feature>
<dbReference type="PANTHER" id="PTHR30287">
    <property type="entry name" value="MEMBRANE COMPONENT OF PREDICTED ABC SUPERFAMILY METABOLITE UPTAKE TRANSPORTER"/>
    <property type="match status" value="1"/>
</dbReference>
<dbReference type="PANTHER" id="PTHR30287:SF1">
    <property type="entry name" value="INNER MEMBRANE PROTEIN"/>
    <property type="match status" value="1"/>
</dbReference>
<evidence type="ECO:0000259" key="7">
    <source>
        <dbReference type="Pfam" id="PF02687"/>
    </source>
</evidence>
<feature type="transmembrane region" description="Helical" evidence="6">
    <location>
        <begin position="775"/>
        <end position="796"/>
    </location>
</feature>
<dbReference type="RefSeq" id="WP_074521218.1">
    <property type="nucleotide sequence ID" value="NZ_FNHZ01000002.1"/>
</dbReference>
<evidence type="ECO:0000256" key="1">
    <source>
        <dbReference type="ARBA" id="ARBA00004651"/>
    </source>
</evidence>
<organism evidence="9 10">
    <name type="scientific">Lachnospira pectinoschiza</name>
    <dbReference type="NCBI Taxonomy" id="28052"/>
    <lineage>
        <taxon>Bacteria</taxon>
        <taxon>Bacillati</taxon>
        <taxon>Bacillota</taxon>
        <taxon>Clostridia</taxon>
        <taxon>Lachnospirales</taxon>
        <taxon>Lachnospiraceae</taxon>
        <taxon>Lachnospira</taxon>
    </lineage>
</organism>
<keyword evidence="2" id="KW-1003">Cell membrane</keyword>
<feature type="transmembrane region" description="Helical" evidence="6">
    <location>
        <begin position="469"/>
        <end position="490"/>
    </location>
</feature>
<dbReference type="AlphaFoldDB" id="A0A1G9VNG8"/>
<protein>
    <submittedName>
        <fullName evidence="9">Putative ABC transport system permease protein</fullName>
    </submittedName>
</protein>
<dbReference type="Pfam" id="PF02687">
    <property type="entry name" value="FtsX"/>
    <property type="match status" value="2"/>
</dbReference>
<evidence type="ECO:0000313" key="9">
    <source>
        <dbReference type="EMBL" id="SDM73709.1"/>
    </source>
</evidence>
<evidence type="ECO:0000256" key="3">
    <source>
        <dbReference type="ARBA" id="ARBA00022692"/>
    </source>
</evidence>
<dbReference type="GO" id="GO:0005886">
    <property type="term" value="C:plasma membrane"/>
    <property type="evidence" value="ECO:0007669"/>
    <property type="project" value="UniProtKB-SubCell"/>
</dbReference>
<feature type="transmembrane region" description="Helical" evidence="6">
    <location>
        <begin position="828"/>
        <end position="850"/>
    </location>
</feature>
<proteinExistence type="predicted"/>
<feature type="domain" description="ABC3 transporter permease C-terminal" evidence="7">
    <location>
        <begin position="779"/>
        <end position="892"/>
    </location>
</feature>
<name>A0A1G9VNG8_9FIRM</name>
<evidence type="ECO:0000256" key="4">
    <source>
        <dbReference type="ARBA" id="ARBA00022989"/>
    </source>
</evidence>
<sequence length="905" mass="101586">MGIAFIKDLLREIKQSFGRFFAIFAICFIGVAFFAGVTASSSDMKSSSDAYYDDYNLYDLRILSSIGFDSEDVNQISQVEGVENVFASHYLDLLTTVDEVEKAVRITSLPESDGVNSLKLVKGRLPEADNECVIRYESAVDLPAIGDEITFSKGEESEVDALLEGGENLEDEIANTSYTVVGYVYTPVYVSYYIDSTTVGNGTLSYLVFVNDENFKSQYYSEVYLNISGAKDFSTYDNDYFEYLESYEDAILAVGDSRFEERYNSLVSEIEEKREARLATLDDEIYAQVVANLTSIYQSYYPNRDVSDMIAPYIEPNYQKALAEFDYSLVNEPFDQALTEVEDRISNYTWLSLTRNESYSFVDYKQSANRMGAIATVFPIFFIVVAGLVCLTTMARLVDEQRGLIGTYKALGYSRFIISLKYVLYALIASMIGGILGCIVGLKIFPYIIINAWNIIYQIPDIVPANHTILSIIAVLSLTLTTMIVTIIACGETTAEVPSELMRPKAPISGKKILLEKVGFIWKRLNFTTKVTMRNLFLYKKRFIMTIIGIAGCGALILAGFGIKDSIRSLVTKQFSEIFHYDLVVSLNSNLDDESLNSLTSDMDSNLLYTDYLLDYGYTETASNNDKEIDAGISIVSDIDAYKNYLSFRDRKSHKKVNLTDEGAILSEKLARDLGVKVGDNLTINDANGAPITIKVSGICEMYVGHSIYMTANYYSSITGEDLGVNRMLVKLPDSEDETINLVSSDLMDREQIKALTFLNTNVEHYENMIKSLDIVTYVLIISAGLLAFVVVYNLINVNISERIREIATTKVLGFYNFEVGMYVYREIILLTLIGGVFGLILGRLLHMYIMTTVELEDVMFGSYISAKSFVLTYLITFIFSLIVDLVMYPRLSKIKMVESLKSVE</sequence>
<dbReference type="Proteomes" id="UP000187651">
    <property type="component" value="Unassembled WGS sequence"/>
</dbReference>
<keyword evidence="5 6" id="KW-0472">Membrane</keyword>
<dbReference type="InterPro" id="IPR025857">
    <property type="entry name" value="MacB_PCD"/>
</dbReference>
<dbReference type="InterPro" id="IPR003838">
    <property type="entry name" value="ABC3_permease_C"/>
</dbReference>
<dbReference type="OrthoDB" id="5137249at2"/>
<keyword evidence="3 6" id="KW-0812">Transmembrane</keyword>
<keyword evidence="4 6" id="KW-1133">Transmembrane helix</keyword>
<feature type="transmembrane region" description="Helical" evidence="6">
    <location>
        <begin position="371"/>
        <end position="392"/>
    </location>
</feature>
<comment type="subcellular location">
    <subcellularLocation>
        <location evidence="1">Cell membrane</location>
        <topology evidence="1">Multi-pass membrane protein</topology>
    </subcellularLocation>
</comment>
<evidence type="ECO:0000256" key="5">
    <source>
        <dbReference type="ARBA" id="ARBA00023136"/>
    </source>
</evidence>
<feature type="transmembrane region" description="Helical" evidence="6">
    <location>
        <begin position="422"/>
        <end position="449"/>
    </location>
</feature>
<evidence type="ECO:0000259" key="8">
    <source>
        <dbReference type="Pfam" id="PF12704"/>
    </source>
</evidence>
<dbReference type="InterPro" id="IPR038766">
    <property type="entry name" value="Membrane_comp_ABC_pdt"/>
</dbReference>
<dbReference type="EMBL" id="FNHZ01000002">
    <property type="protein sequence ID" value="SDM73709.1"/>
    <property type="molecule type" value="Genomic_DNA"/>
</dbReference>